<organism evidence="1 2">
    <name type="scientific">Scytonema hofmannii PCC 7110</name>
    <dbReference type="NCBI Taxonomy" id="128403"/>
    <lineage>
        <taxon>Bacteria</taxon>
        <taxon>Bacillati</taxon>
        <taxon>Cyanobacteriota</taxon>
        <taxon>Cyanophyceae</taxon>
        <taxon>Nostocales</taxon>
        <taxon>Scytonemataceae</taxon>
        <taxon>Scytonema</taxon>
    </lineage>
</organism>
<keyword evidence="2" id="KW-1185">Reference proteome</keyword>
<dbReference type="Proteomes" id="UP000076925">
    <property type="component" value="Unassembled WGS sequence"/>
</dbReference>
<dbReference type="EMBL" id="ANNX02000027">
    <property type="protein sequence ID" value="KYC40566.1"/>
    <property type="molecule type" value="Genomic_DNA"/>
</dbReference>
<name>A0A139X7A2_9CYAN</name>
<evidence type="ECO:0000313" key="2">
    <source>
        <dbReference type="Proteomes" id="UP000076925"/>
    </source>
</evidence>
<dbReference type="OrthoDB" id="494949at2"/>
<protein>
    <submittedName>
        <fullName evidence="1">Uncharacterized protein</fullName>
    </submittedName>
</protein>
<proteinExistence type="predicted"/>
<dbReference type="RefSeq" id="WP_017746981.1">
    <property type="nucleotide sequence ID" value="NZ_KQ976354.1"/>
</dbReference>
<evidence type="ECO:0000313" key="1">
    <source>
        <dbReference type="EMBL" id="KYC40566.1"/>
    </source>
</evidence>
<accession>A0A139X7A2</accession>
<dbReference type="AlphaFoldDB" id="A0A139X7A2"/>
<comment type="caution">
    <text evidence="1">The sequence shown here is derived from an EMBL/GenBank/DDBJ whole genome shotgun (WGS) entry which is preliminary data.</text>
</comment>
<reference evidence="1 2" key="1">
    <citation type="journal article" date="2013" name="Genome Biol. Evol.">
        <title>Genomes of Stigonematalean cyanobacteria (subsection V) and the evolution of oxygenic photosynthesis from prokaryotes to plastids.</title>
        <authorList>
            <person name="Dagan T."/>
            <person name="Roettger M."/>
            <person name="Stucken K."/>
            <person name="Landan G."/>
            <person name="Koch R."/>
            <person name="Major P."/>
            <person name="Gould S.B."/>
            <person name="Goremykin V.V."/>
            <person name="Rippka R."/>
            <person name="Tandeau de Marsac N."/>
            <person name="Gugger M."/>
            <person name="Lockhart P.J."/>
            <person name="Allen J.F."/>
            <person name="Brune I."/>
            <person name="Maus I."/>
            <person name="Puhler A."/>
            <person name="Martin W.F."/>
        </authorList>
    </citation>
    <scope>NUCLEOTIDE SEQUENCE [LARGE SCALE GENOMIC DNA]</scope>
    <source>
        <strain evidence="1 2">PCC 7110</strain>
    </source>
</reference>
<sequence length="216" mass="24367">MLGKLAELERKLRELSHDQTAIQIIQSFAIDLGNTKQRQIIFGSDGALLRDPIFYQDALEKGLLDEKEEPFNLLQGDIISTDAAYFFGERLEGMKFAIANSTCDLVPHRRQNAILFRIEAITQARYPDAKSIISQLLKFKSTQRMYLPRLNSDSEDVLANCIIFDGVVQISLDDLQMAAREASLSLIGWRIFGSLLRTIMVRAGESEVKLRTALNS</sequence>
<dbReference type="STRING" id="128403.WA1_25960"/>
<gene>
    <name evidence="1" type="ORF">WA1_25960</name>
</gene>